<gene>
    <name evidence="1" type="ORF">AUJ73_02150</name>
</gene>
<comment type="caution">
    <text evidence="1">The sequence shown here is derived from an EMBL/GenBank/DDBJ whole genome shotgun (WGS) entry which is preliminary data.</text>
</comment>
<evidence type="ECO:0000313" key="1">
    <source>
        <dbReference type="EMBL" id="OIO14487.1"/>
    </source>
</evidence>
<proteinExistence type="predicted"/>
<dbReference type="EMBL" id="MNUY01000033">
    <property type="protein sequence ID" value="OIO14487.1"/>
    <property type="molecule type" value="Genomic_DNA"/>
</dbReference>
<evidence type="ECO:0000313" key="2">
    <source>
        <dbReference type="Proteomes" id="UP000183120"/>
    </source>
</evidence>
<organism evidence="1 2">
    <name type="scientific">Candidatus Gottesmanbacteria bacterium CG1_02_37_22</name>
    <dbReference type="NCBI Taxonomy" id="1805209"/>
    <lineage>
        <taxon>Bacteria</taxon>
        <taxon>Candidatus Gottesmaniibacteriota</taxon>
    </lineage>
</organism>
<dbReference type="Proteomes" id="UP000183120">
    <property type="component" value="Unassembled WGS sequence"/>
</dbReference>
<accession>A0A1J4TWP6</accession>
<protein>
    <submittedName>
        <fullName evidence="1">Uncharacterized protein</fullName>
    </submittedName>
</protein>
<name>A0A1J4TWP6_9BACT</name>
<dbReference type="AlphaFoldDB" id="A0A1J4TWP6"/>
<sequence length="138" mass="13982">MVIVGVVVGTAVGVMVGILVGVEVGPVGEGDTVEDGSIETVGVIDGRMVGVTVGSGIVGVAVTVGVRVGVMVGVGVFVGQGMSIVSPHEGKDWFVGATNPQIQPLSLKQPSNQLLRLHILLFVYLQVLGSPGTKVPSR</sequence>
<reference evidence="1 2" key="1">
    <citation type="journal article" date="2016" name="Environ. Microbiol.">
        <title>Genomic resolution of a cold subsurface aquifer community provides metabolic insights for novel microbes adapted to high CO concentrations.</title>
        <authorList>
            <person name="Probst A.J."/>
            <person name="Castelle C.J."/>
            <person name="Singh A."/>
            <person name="Brown C.T."/>
            <person name="Anantharaman K."/>
            <person name="Sharon I."/>
            <person name="Hug L.A."/>
            <person name="Burstein D."/>
            <person name="Emerson J.B."/>
            <person name="Thomas B.C."/>
            <person name="Banfield J.F."/>
        </authorList>
    </citation>
    <scope>NUCLEOTIDE SEQUENCE [LARGE SCALE GENOMIC DNA]</scope>
    <source>
        <strain evidence="1">CG1_02_37_22</strain>
    </source>
</reference>